<sequence length="621" mass="69793">MQSLASTTATLAPPASSPRPHSAGGRVSTGDGKRHPRLKESSFTIKFGSKYHSFDNEKAPYPLCYDRHVLELESLDNRFVKHLRGGSVSLVNFSDKEPLPERSLDLGCGTGTWVVDAAKEWPKCEFVRVQRYSKRCLPNAAQVGFDLVNIQISLKLLDPSLAERITWVHGNFLTTKLPFDDDEFDHVHIQSIARGVPENKWNVLFDEINRILRPGGCVEILEDDLVFPYLPRWFTAPLRARPRRSTSVHFPDGSQRRYPSPPDTPIQEMPSHDHALLESLYKSVFEHRFINMKPSALLPSYFATYFRHVTLGPVISFPMPPVPPLQPLPPQIVVTYTINEPGSDTLDPRVSTVYRLSSGGTPVSSATPTPGARPVSMSFSSTISSGAGVTSSTPDSSTTVSTLFSLNGREKSDSISSTSSEQPKVEVDFLSNTSRPVSSITTLNPDPIGIPSPPPFVPYMLDTSSTETTAVASIPPSLFPEERFSSLSERSLAMHLYRSYQLVLACREALWEELNDRLRNRKDELKPFGWEDDEDWEELQTRRKFEILVERYESDMQARISLWCSLNNIGWPLPPREPLSKAELIEEERMREAMLEARKHAPAEDLQIPCRTCRVLIGYKL</sequence>
<evidence type="ECO:0000313" key="3">
    <source>
        <dbReference type="EMBL" id="KAG7452300.1"/>
    </source>
</evidence>
<dbReference type="EMBL" id="MU250524">
    <property type="protein sequence ID" value="KAG7452300.1"/>
    <property type="molecule type" value="Genomic_DNA"/>
</dbReference>
<dbReference type="Proteomes" id="UP000812287">
    <property type="component" value="Unassembled WGS sequence"/>
</dbReference>
<protein>
    <recommendedName>
        <fullName evidence="2">Methyltransferase domain-containing protein</fullName>
    </recommendedName>
</protein>
<dbReference type="InterPro" id="IPR029063">
    <property type="entry name" value="SAM-dependent_MTases_sf"/>
</dbReference>
<reference evidence="3" key="1">
    <citation type="submission" date="2020-11" db="EMBL/GenBank/DDBJ databases">
        <title>Adaptations for nitrogen fixation in a non-lichenized fungal sporocarp promotes dispersal by wood-feeding termites.</title>
        <authorList>
            <consortium name="DOE Joint Genome Institute"/>
            <person name="Koch R.A."/>
            <person name="Yoon G."/>
            <person name="Arayal U."/>
            <person name="Lail K."/>
            <person name="Amirebrahimi M."/>
            <person name="Labutti K."/>
            <person name="Lipzen A."/>
            <person name="Riley R."/>
            <person name="Barry K."/>
            <person name="Henrissat B."/>
            <person name="Grigoriev I.V."/>
            <person name="Herr J.R."/>
            <person name="Aime M.C."/>
        </authorList>
    </citation>
    <scope>NUCLEOTIDE SEQUENCE</scope>
    <source>
        <strain evidence="3">MCA 3950</strain>
    </source>
</reference>
<feature type="domain" description="Methyltransferase" evidence="2">
    <location>
        <begin position="104"/>
        <end position="216"/>
    </location>
</feature>
<evidence type="ECO:0000259" key="2">
    <source>
        <dbReference type="Pfam" id="PF13649"/>
    </source>
</evidence>
<dbReference type="GO" id="GO:0008168">
    <property type="term" value="F:methyltransferase activity"/>
    <property type="evidence" value="ECO:0007669"/>
    <property type="project" value="TreeGrafter"/>
</dbReference>
<organism evidence="3 4">
    <name type="scientific">Guyanagaster necrorhizus</name>
    <dbReference type="NCBI Taxonomy" id="856835"/>
    <lineage>
        <taxon>Eukaryota</taxon>
        <taxon>Fungi</taxon>
        <taxon>Dikarya</taxon>
        <taxon>Basidiomycota</taxon>
        <taxon>Agaricomycotina</taxon>
        <taxon>Agaricomycetes</taxon>
        <taxon>Agaricomycetidae</taxon>
        <taxon>Agaricales</taxon>
        <taxon>Marasmiineae</taxon>
        <taxon>Physalacriaceae</taxon>
        <taxon>Guyanagaster</taxon>
    </lineage>
</organism>
<dbReference type="GeneID" id="66101052"/>
<feature type="compositionally biased region" description="Low complexity" evidence="1">
    <location>
        <begin position="390"/>
        <end position="402"/>
    </location>
</feature>
<comment type="caution">
    <text evidence="3">The sequence shown here is derived from an EMBL/GenBank/DDBJ whole genome shotgun (WGS) entry which is preliminary data.</text>
</comment>
<dbReference type="RefSeq" id="XP_043045800.1">
    <property type="nucleotide sequence ID" value="XM_043178758.1"/>
</dbReference>
<dbReference type="InterPro" id="IPR041698">
    <property type="entry name" value="Methyltransf_25"/>
</dbReference>
<feature type="region of interest" description="Disordered" evidence="1">
    <location>
        <begin position="1"/>
        <end position="36"/>
    </location>
</feature>
<feature type="region of interest" description="Disordered" evidence="1">
    <location>
        <begin position="357"/>
        <end position="430"/>
    </location>
</feature>
<evidence type="ECO:0000313" key="4">
    <source>
        <dbReference type="Proteomes" id="UP000812287"/>
    </source>
</evidence>
<name>A0A9P8AYB3_9AGAR</name>
<dbReference type="OrthoDB" id="2013972at2759"/>
<feature type="compositionally biased region" description="Low complexity" evidence="1">
    <location>
        <begin position="1"/>
        <end position="23"/>
    </location>
</feature>
<evidence type="ECO:0000256" key="1">
    <source>
        <dbReference type="SAM" id="MobiDB-lite"/>
    </source>
</evidence>
<feature type="compositionally biased region" description="Polar residues" evidence="1">
    <location>
        <begin position="357"/>
        <end position="368"/>
    </location>
</feature>
<proteinExistence type="predicted"/>
<keyword evidence="4" id="KW-1185">Reference proteome</keyword>
<dbReference type="Pfam" id="PF13649">
    <property type="entry name" value="Methyltransf_25"/>
    <property type="match status" value="1"/>
</dbReference>
<dbReference type="PANTHER" id="PTHR43591:SF24">
    <property type="entry name" value="2-METHOXY-6-POLYPRENYL-1,4-BENZOQUINOL METHYLASE, MITOCHONDRIAL"/>
    <property type="match status" value="1"/>
</dbReference>
<dbReference type="SUPFAM" id="SSF53335">
    <property type="entry name" value="S-adenosyl-L-methionine-dependent methyltransferases"/>
    <property type="match status" value="1"/>
</dbReference>
<feature type="region of interest" description="Disordered" evidence="1">
    <location>
        <begin position="244"/>
        <end position="265"/>
    </location>
</feature>
<feature type="compositionally biased region" description="Polar residues" evidence="1">
    <location>
        <begin position="377"/>
        <end position="389"/>
    </location>
</feature>
<dbReference type="PANTHER" id="PTHR43591">
    <property type="entry name" value="METHYLTRANSFERASE"/>
    <property type="match status" value="1"/>
</dbReference>
<dbReference type="AlphaFoldDB" id="A0A9P8AYB3"/>
<dbReference type="CDD" id="cd02440">
    <property type="entry name" value="AdoMet_MTases"/>
    <property type="match status" value="1"/>
</dbReference>
<accession>A0A9P8AYB3</accession>
<gene>
    <name evidence="3" type="ORF">BT62DRAFT_1071455</name>
</gene>
<dbReference type="Gene3D" id="3.40.50.150">
    <property type="entry name" value="Vaccinia Virus protein VP39"/>
    <property type="match status" value="1"/>
</dbReference>